<feature type="domain" description="Schlafen AlbA-2" evidence="1">
    <location>
        <begin position="35"/>
        <end position="165"/>
    </location>
</feature>
<evidence type="ECO:0000259" key="1">
    <source>
        <dbReference type="Pfam" id="PF04326"/>
    </source>
</evidence>
<dbReference type="InterPro" id="IPR007421">
    <property type="entry name" value="Schlafen_AlbA_2_dom"/>
</dbReference>
<name>A0A939PHL3_9ACTN</name>
<dbReference type="Pfam" id="PF04326">
    <property type="entry name" value="SLFN_AlbA_2"/>
    <property type="match status" value="1"/>
</dbReference>
<protein>
    <submittedName>
        <fullName evidence="2">ATP-binding protein</fullName>
    </submittedName>
</protein>
<evidence type="ECO:0000313" key="3">
    <source>
        <dbReference type="Proteomes" id="UP000669179"/>
    </source>
</evidence>
<dbReference type="EMBL" id="JAGEOJ010000006">
    <property type="protein sequence ID" value="MBO2448696.1"/>
    <property type="molecule type" value="Genomic_DNA"/>
</dbReference>
<keyword evidence="2" id="KW-0547">Nucleotide-binding</keyword>
<dbReference type="GO" id="GO:0005524">
    <property type="term" value="F:ATP binding"/>
    <property type="evidence" value="ECO:0007669"/>
    <property type="project" value="UniProtKB-KW"/>
</dbReference>
<dbReference type="AlphaFoldDB" id="A0A939PHL3"/>
<evidence type="ECO:0000313" key="2">
    <source>
        <dbReference type="EMBL" id="MBO2448696.1"/>
    </source>
</evidence>
<dbReference type="InterPro" id="IPR038461">
    <property type="entry name" value="Schlafen_AlbA_2_dom_sf"/>
</dbReference>
<accession>A0A939PHL3</accession>
<dbReference type="Gene3D" id="3.30.950.30">
    <property type="entry name" value="Schlafen, AAA domain"/>
    <property type="match status" value="1"/>
</dbReference>
<gene>
    <name evidence="2" type="ORF">J4573_16460</name>
</gene>
<keyword evidence="3" id="KW-1185">Reference proteome</keyword>
<dbReference type="Proteomes" id="UP000669179">
    <property type="component" value="Unassembled WGS sequence"/>
</dbReference>
<keyword evidence="2" id="KW-0067">ATP-binding</keyword>
<reference evidence="2" key="1">
    <citation type="submission" date="2021-03" db="EMBL/GenBank/DDBJ databases">
        <authorList>
            <person name="Kanchanasin P."/>
            <person name="Saeng-In P."/>
            <person name="Phongsopitanun W."/>
            <person name="Yuki M."/>
            <person name="Kudo T."/>
            <person name="Ohkuma M."/>
            <person name="Tanasupawat S."/>
        </authorList>
    </citation>
    <scope>NUCLEOTIDE SEQUENCE</scope>
    <source>
        <strain evidence="2">GKU 128</strain>
    </source>
</reference>
<organism evidence="2 3">
    <name type="scientific">Actinomadura barringtoniae</name>
    <dbReference type="NCBI Taxonomy" id="1427535"/>
    <lineage>
        <taxon>Bacteria</taxon>
        <taxon>Bacillati</taxon>
        <taxon>Actinomycetota</taxon>
        <taxon>Actinomycetes</taxon>
        <taxon>Streptosporangiales</taxon>
        <taxon>Thermomonosporaceae</taxon>
        <taxon>Actinomadura</taxon>
    </lineage>
</organism>
<sequence length="457" mass="48313">MLRNPQLEALFGVGRLDQVSHAEVLALVGNTVAAESAVLDYKQQVHAKNPTQKAEFCKDVAAMANYQGGVLLLGVAENAGAATAQSVPGVDISDGEIRRLRQTAQSQVSPYLDFDLYPLPDGPGSLHGVLMVAVARSARAPHAVSESPQPGLLGYPVRDGAQTRWMSEPEIFTRYRQRDQAIADRAARTEDVEVDAVTAVYESDVQRTGQQRTSRPLMVLSLVPEQPGDLRITPAALAEATQALTGGQDVQLGDVGVASARFIAADTRLHDHQAPPLGTYMELHTDGAGSFVAALDTAGQDQAPIELEQLTVDIIRTVALLARHARDRVGASGVANLRLQLLASPDCLQTSSPLMLNAMGLTESTLMIVSTPSHQRISLRAPTTAVGRAQALLDSLVDDGAALAAAAALAIEEALQAFGLVELELVTPAGALPASRWRGHDADAVRRLAAPYGIPVV</sequence>
<comment type="caution">
    <text evidence="2">The sequence shown here is derived from an EMBL/GenBank/DDBJ whole genome shotgun (WGS) entry which is preliminary data.</text>
</comment>
<dbReference type="RefSeq" id="WP_208256357.1">
    <property type="nucleotide sequence ID" value="NZ_JAGEOJ010000006.1"/>
</dbReference>
<proteinExistence type="predicted"/>